<sequence>MKMVEAIAISPQDARIVVQQYESQARQSLPNSSDKDIQKLVTDKIINRYSKLAATSGAFTALPGTIPGVGTAVSMIGGSLVDVSVCMKLQIDMTMCLGMAINGGMSNEDAKHMSYIIALYGSLEQMGSAGATRIASKAGVRMVNQYLTGSTLVIIREFFKKIGITFTQKAAAKAIPFGIGAIIGGSTNYALTRYVGSAARDTFHLDLAETA</sequence>
<accession>A0A430BLG4</accession>
<comment type="caution">
    <text evidence="1">The sequence shown here is derived from an EMBL/GenBank/DDBJ whole genome shotgun (WGS) entry which is preliminary data.</text>
</comment>
<reference evidence="1 2" key="1">
    <citation type="submission" date="2018-07" db="EMBL/GenBank/DDBJ databases">
        <title>Genomic and Epidemiologic Investigation of an Indolent Hospital Outbreak.</title>
        <authorList>
            <person name="Johnson R.C."/>
            <person name="Deming C."/>
            <person name="Conlan S."/>
            <person name="Zellmer C.J."/>
            <person name="Michelin A.V."/>
            <person name="Lee-Lin S."/>
            <person name="Thomas P.J."/>
            <person name="Park M."/>
            <person name="Weingarten R.A."/>
            <person name="Less J."/>
            <person name="Dekker J.P."/>
            <person name="Frank K.M."/>
            <person name="Musser K.A."/>
            <person name="Mcquiston J.R."/>
            <person name="Henderson D.K."/>
            <person name="Lau A.F."/>
            <person name="Palmore T.N."/>
            <person name="Segre J.A."/>
        </authorList>
    </citation>
    <scope>NUCLEOTIDE SEQUENCE [LARGE SCALE GENOMIC DNA]</scope>
    <source>
        <strain evidence="1 2">SK-NIH.Env6_1116</strain>
    </source>
</reference>
<evidence type="ECO:0000313" key="2">
    <source>
        <dbReference type="Proteomes" id="UP000287401"/>
    </source>
</evidence>
<evidence type="ECO:0000313" key="1">
    <source>
        <dbReference type="EMBL" id="RSU52501.1"/>
    </source>
</evidence>
<dbReference type="Pfam" id="PF12787">
    <property type="entry name" value="EcsC"/>
    <property type="match status" value="1"/>
</dbReference>
<name>A0A430BLG4_SPHYA</name>
<organism evidence="1 2">
    <name type="scientific">Sphingobium yanoikuyae</name>
    <name type="common">Sphingomonas yanoikuyae</name>
    <dbReference type="NCBI Taxonomy" id="13690"/>
    <lineage>
        <taxon>Bacteria</taxon>
        <taxon>Pseudomonadati</taxon>
        <taxon>Pseudomonadota</taxon>
        <taxon>Alphaproteobacteria</taxon>
        <taxon>Sphingomonadales</taxon>
        <taxon>Sphingomonadaceae</taxon>
        <taxon>Sphingobium</taxon>
    </lineage>
</organism>
<proteinExistence type="predicted"/>
<dbReference type="AlphaFoldDB" id="A0A430BLG4"/>
<evidence type="ECO:0008006" key="3">
    <source>
        <dbReference type="Google" id="ProtNLM"/>
    </source>
</evidence>
<dbReference type="Proteomes" id="UP000287401">
    <property type="component" value="Unassembled WGS sequence"/>
</dbReference>
<dbReference type="InterPro" id="IPR024787">
    <property type="entry name" value="EcsC"/>
</dbReference>
<dbReference type="EMBL" id="QRAL01000033">
    <property type="protein sequence ID" value="RSU52501.1"/>
    <property type="molecule type" value="Genomic_DNA"/>
</dbReference>
<protein>
    <recommendedName>
        <fullName evidence="3">EcsC family protein</fullName>
    </recommendedName>
</protein>
<gene>
    <name evidence="1" type="ORF">DAH51_21190</name>
</gene>